<feature type="transmembrane region" description="Helical" evidence="10">
    <location>
        <begin position="168"/>
        <end position="187"/>
    </location>
</feature>
<reference evidence="12" key="3">
    <citation type="submission" date="2025-09" db="UniProtKB">
        <authorList>
            <consortium name="Ensembl"/>
        </authorList>
    </citation>
    <scope>IDENTIFICATION</scope>
</reference>
<comment type="subcellular location">
    <subcellularLocation>
        <location evidence="1">Membrane</location>
        <topology evidence="1">Multi-pass membrane protein</topology>
    </subcellularLocation>
</comment>
<feature type="transmembrane region" description="Helical" evidence="10">
    <location>
        <begin position="37"/>
        <end position="58"/>
    </location>
</feature>
<dbReference type="GO" id="GO:0005886">
    <property type="term" value="C:plasma membrane"/>
    <property type="evidence" value="ECO:0007669"/>
    <property type="project" value="TreeGrafter"/>
</dbReference>
<dbReference type="GO" id="GO:0007200">
    <property type="term" value="P:phospholipase C-activating G protein-coupled receptor signaling pathway"/>
    <property type="evidence" value="ECO:0007669"/>
    <property type="project" value="TreeGrafter"/>
</dbReference>
<dbReference type="PANTHER" id="PTHR24232">
    <property type="entry name" value="G-PROTEIN COUPLED RECEPTOR"/>
    <property type="match status" value="1"/>
</dbReference>
<feature type="transmembrane region" description="Helical" evidence="10">
    <location>
        <begin position="70"/>
        <end position="90"/>
    </location>
</feature>
<evidence type="ECO:0000256" key="6">
    <source>
        <dbReference type="ARBA" id="ARBA00023170"/>
    </source>
</evidence>
<evidence type="ECO:0000256" key="9">
    <source>
        <dbReference type="SAM" id="MobiDB-lite"/>
    </source>
</evidence>
<accession>A0A3P9DQG2</accession>
<name>A0A3P9DQG2_9CICH</name>
<dbReference type="AlphaFoldDB" id="A0A3P9DQG2"/>
<dbReference type="SUPFAM" id="SSF81321">
    <property type="entry name" value="Family A G protein-coupled receptor-like"/>
    <property type="match status" value="1"/>
</dbReference>
<dbReference type="GO" id="GO:0035025">
    <property type="term" value="P:positive regulation of Rho protein signal transduction"/>
    <property type="evidence" value="ECO:0007669"/>
    <property type="project" value="TreeGrafter"/>
</dbReference>
<evidence type="ECO:0000256" key="2">
    <source>
        <dbReference type="ARBA" id="ARBA00022692"/>
    </source>
</evidence>
<keyword evidence="5 10" id="KW-0472">Membrane</keyword>
<evidence type="ECO:0000256" key="4">
    <source>
        <dbReference type="ARBA" id="ARBA00023040"/>
    </source>
</evidence>
<keyword evidence="8" id="KW-0807">Transducer</keyword>
<evidence type="ECO:0000256" key="8">
    <source>
        <dbReference type="ARBA" id="ARBA00023224"/>
    </source>
</evidence>
<keyword evidence="3 10" id="KW-1133">Transmembrane helix</keyword>
<feature type="domain" description="G-protein coupled receptors family 1 profile" evidence="11">
    <location>
        <begin position="48"/>
        <end position="258"/>
    </location>
</feature>
<evidence type="ECO:0000259" key="11">
    <source>
        <dbReference type="PROSITE" id="PS50262"/>
    </source>
</evidence>
<protein>
    <recommendedName>
        <fullName evidence="11">G-protein coupled receptors family 1 profile domain-containing protein</fullName>
    </recommendedName>
</protein>
<organism evidence="12 13">
    <name type="scientific">Maylandia zebra</name>
    <name type="common">zebra mbuna</name>
    <dbReference type="NCBI Taxonomy" id="106582"/>
    <lineage>
        <taxon>Eukaryota</taxon>
        <taxon>Metazoa</taxon>
        <taxon>Chordata</taxon>
        <taxon>Craniata</taxon>
        <taxon>Vertebrata</taxon>
        <taxon>Euteleostomi</taxon>
        <taxon>Actinopterygii</taxon>
        <taxon>Neopterygii</taxon>
        <taxon>Teleostei</taxon>
        <taxon>Neoteleostei</taxon>
        <taxon>Acanthomorphata</taxon>
        <taxon>Ovalentaria</taxon>
        <taxon>Cichlomorphae</taxon>
        <taxon>Cichliformes</taxon>
        <taxon>Cichlidae</taxon>
        <taxon>African cichlids</taxon>
        <taxon>Pseudocrenilabrinae</taxon>
        <taxon>Haplochromini</taxon>
        <taxon>Maylandia</taxon>
        <taxon>Maylandia zebra complex</taxon>
    </lineage>
</organism>
<dbReference type="GO" id="GO:0004930">
    <property type="term" value="F:G protein-coupled receptor activity"/>
    <property type="evidence" value="ECO:0007669"/>
    <property type="project" value="UniProtKB-KW"/>
</dbReference>
<reference evidence="12" key="2">
    <citation type="submission" date="2025-08" db="UniProtKB">
        <authorList>
            <consortium name="Ensembl"/>
        </authorList>
    </citation>
    <scope>IDENTIFICATION</scope>
</reference>
<dbReference type="PANTHER" id="PTHR24232:SF85">
    <property type="entry name" value="G-PROTEIN COUPLED RECEPTOR 4"/>
    <property type="match status" value="1"/>
</dbReference>
<evidence type="ECO:0000256" key="10">
    <source>
        <dbReference type="SAM" id="Phobius"/>
    </source>
</evidence>
<dbReference type="InterPro" id="IPR000276">
    <property type="entry name" value="GPCR_Rhodpsn"/>
</dbReference>
<keyword evidence="2 10" id="KW-0812">Transmembrane</keyword>
<dbReference type="GeneTree" id="ENSGT00940000164014"/>
<evidence type="ECO:0000256" key="3">
    <source>
        <dbReference type="ARBA" id="ARBA00022989"/>
    </source>
</evidence>
<evidence type="ECO:0000313" key="13">
    <source>
        <dbReference type="Proteomes" id="UP000265160"/>
    </source>
</evidence>
<keyword evidence="4" id="KW-0297">G-protein coupled receptor</keyword>
<dbReference type="PROSITE" id="PS00237">
    <property type="entry name" value="G_PROTEIN_RECEP_F1_1"/>
    <property type="match status" value="1"/>
</dbReference>
<feature type="compositionally biased region" description="Basic and acidic residues" evidence="9">
    <location>
        <begin position="290"/>
        <end position="321"/>
    </location>
</feature>
<sequence length="321" mass="36379">MTSLTQNSTTSSSCNNYGNYTDFKDFCWYYEDSISTLTWIIVCVSLPLTSLAIFFLCIKVRNGHIGQIYIINLYISDLVQLFCMVVHMSGVKDDLTPIIFSFYVYPSGLMASVSFMVCVSMERYCFIACPLLDCLRQTEGSVLVCVLVWVFCSVSVALAVFSYEFVRLIIYAALPAPLFIFCLAGTLKALPAATSVPTEEKRRTVGTLVLLLLNYFLINLPAVTLLTLNFERRFPVKTIDFIIMILFLFSSLLDFILCIFMRKGPIDRLLVHLCCCIMERNNTGDVTDVSTDRSDHVVRDEGKEETGSHDRRDDEELARVR</sequence>
<dbReference type="Ensembl" id="ENSMZET00005037796.1">
    <property type="protein sequence ID" value="ENSMZEP00005036513.1"/>
    <property type="gene ID" value="ENSMZEG00005027248.1"/>
</dbReference>
<dbReference type="Gene3D" id="1.20.1070.10">
    <property type="entry name" value="Rhodopsin 7-helix transmembrane proteins"/>
    <property type="match status" value="1"/>
</dbReference>
<dbReference type="Proteomes" id="UP000265160">
    <property type="component" value="LG13"/>
</dbReference>
<dbReference type="PROSITE" id="PS50262">
    <property type="entry name" value="G_PROTEIN_RECEP_F1_2"/>
    <property type="match status" value="1"/>
</dbReference>
<keyword evidence="13" id="KW-1185">Reference proteome</keyword>
<evidence type="ECO:0000256" key="1">
    <source>
        <dbReference type="ARBA" id="ARBA00004141"/>
    </source>
</evidence>
<feature type="transmembrane region" description="Helical" evidence="10">
    <location>
        <begin position="102"/>
        <end position="121"/>
    </location>
</feature>
<reference evidence="12 13" key="1">
    <citation type="journal article" date="2014" name="Nature">
        <title>The genomic substrate for adaptive radiation in African cichlid fish.</title>
        <authorList>
            <person name="Brawand D."/>
            <person name="Wagner C.E."/>
            <person name="Li Y.I."/>
            <person name="Malinsky M."/>
            <person name="Keller I."/>
            <person name="Fan S."/>
            <person name="Simakov O."/>
            <person name="Ng A.Y."/>
            <person name="Lim Z.W."/>
            <person name="Bezault E."/>
            <person name="Turner-Maier J."/>
            <person name="Johnson J."/>
            <person name="Alcazar R."/>
            <person name="Noh H.J."/>
            <person name="Russell P."/>
            <person name="Aken B."/>
            <person name="Alfoldi J."/>
            <person name="Amemiya C."/>
            <person name="Azzouzi N."/>
            <person name="Baroiller J.F."/>
            <person name="Barloy-Hubler F."/>
            <person name="Berlin A."/>
            <person name="Bloomquist R."/>
            <person name="Carleton K.L."/>
            <person name="Conte M.A."/>
            <person name="D'Cotta H."/>
            <person name="Eshel O."/>
            <person name="Gaffney L."/>
            <person name="Galibert F."/>
            <person name="Gante H.F."/>
            <person name="Gnerre S."/>
            <person name="Greuter L."/>
            <person name="Guyon R."/>
            <person name="Haddad N.S."/>
            <person name="Haerty W."/>
            <person name="Harris R.M."/>
            <person name="Hofmann H.A."/>
            <person name="Hourlier T."/>
            <person name="Hulata G."/>
            <person name="Jaffe D.B."/>
            <person name="Lara M."/>
            <person name="Lee A.P."/>
            <person name="MacCallum I."/>
            <person name="Mwaiko S."/>
            <person name="Nikaido M."/>
            <person name="Nishihara H."/>
            <person name="Ozouf-Costaz C."/>
            <person name="Penman D.J."/>
            <person name="Przybylski D."/>
            <person name="Rakotomanga M."/>
            <person name="Renn S.C.P."/>
            <person name="Ribeiro F.J."/>
            <person name="Ron M."/>
            <person name="Salzburger W."/>
            <person name="Sanchez-Pulido L."/>
            <person name="Santos M.E."/>
            <person name="Searle S."/>
            <person name="Sharpe T."/>
            <person name="Swofford R."/>
            <person name="Tan F.J."/>
            <person name="Williams L."/>
            <person name="Young S."/>
            <person name="Yin S."/>
            <person name="Okada N."/>
            <person name="Kocher T.D."/>
            <person name="Miska E.A."/>
            <person name="Lander E.S."/>
            <person name="Venkatesh B."/>
            <person name="Fernald R.D."/>
            <person name="Meyer A."/>
            <person name="Ponting C.P."/>
            <person name="Streelman J.T."/>
            <person name="Lindblad-Toh K."/>
            <person name="Seehausen O."/>
            <person name="Di Palma F."/>
        </authorList>
    </citation>
    <scope>NUCLEOTIDE SEQUENCE</scope>
</reference>
<proteinExistence type="predicted"/>
<feature type="transmembrane region" description="Helical" evidence="10">
    <location>
        <begin position="208"/>
        <end position="229"/>
    </location>
</feature>
<evidence type="ECO:0000256" key="5">
    <source>
        <dbReference type="ARBA" id="ARBA00023136"/>
    </source>
</evidence>
<evidence type="ECO:0000256" key="7">
    <source>
        <dbReference type="ARBA" id="ARBA00023180"/>
    </source>
</evidence>
<keyword evidence="6" id="KW-0675">Receptor</keyword>
<keyword evidence="7" id="KW-0325">Glycoprotein</keyword>
<evidence type="ECO:0000313" key="12">
    <source>
        <dbReference type="Ensembl" id="ENSMZEP00005036513.1"/>
    </source>
</evidence>
<feature type="transmembrane region" description="Helical" evidence="10">
    <location>
        <begin position="142"/>
        <end position="162"/>
    </location>
</feature>
<feature type="transmembrane region" description="Helical" evidence="10">
    <location>
        <begin position="241"/>
        <end position="260"/>
    </location>
</feature>
<feature type="region of interest" description="Disordered" evidence="9">
    <location>
        <begin position="288"/>
        <end position="321"/>
    </location>
</feature>
<dbReference type="InterPro" id="IPR017452">
    <property type="entry name" value="GPCR_Rhodpsn_7TM"/>
</dbReference>